<evidence type="ECO:0000313" key="2">
    <source>
        <dbReference type="EMBL" id="MFH8133240.1"/>
    </source>
</evidence>
<dbReference type="RefSeq" id="WP_397212012.1">
    <property type="nucleotide sequence ID" value="NZ_JBGFSN010000003.1"/>
</dbReference>
<dbReference type="Proteomes" id="UP001611251">
    <property type="component" value="Unassembled WGS sequence"/>
</dbReference>
<evidence type="ECO:0000259" key="1">
    <source>
        <dbReference type="Pfam" id="PF09557"/>
    </source>
</evidence>
<dbReference type="Pfam" id="PF09557">
    <property type="entry name" value="DUF2382"/>
    <property type="match status" value="1"/>
</dbReference>
<sequence>MAGQPEHNTAAEEVLKLAEEQVTLSKQKVVDGRVTVTRFTSEHDEVINTLLNKEKVEVEHVAKAQRVESMPDIREEDGVLIVPVVEEEVEVIRKLVLKEELHIRKVQESVPFQEVVTRRKQHVKVEKDDDR</sequence>
<feature type="domain" description="DUF2382" evidence="1">
    <location>
        <begin position="15"/>
        <end position="125"/>
    </location>
</feature>
<accession>A0ABW7PTK2</accession>
<gene>
    <name evidence="2" type="ORF">ABU178_03450</name>
</gene>
<keyword evidence="3" id="KW-1185">Reference proteome</keyword>
<name>A0ABW7PTK2_9GAMM</name>
<reference evidence="2 3" key="1">
    <citation type="submission" date="2024-08" db="EMBL/GenBank/DDBJ databases">
        <title>Pantoea ronii - a newly identified human opportunistic pathogen.</title>
        <authorList>
            <person name="Keidar-Friedman D."/>
            <person name="Sorek N."/>
            <person name="Leshin-Carmel D."/>
            <person name="Tsur A."/>
            <person name="Amsalem M."/>
            <person name="Tolkach D."/>
            <person name="Brosh-Nissimov T."/>
        </authorList>
    </citation>
    <scope>NUCLEOTIDE SEQUENCE [LARGE SCALE GENOMIC DNA]</scope>
    <source>
        <strain evidence="2 3">AA23256</strain>
    </source>
</reference>
<dbReference type="EMBL" id="JBGFSN010000003">
    <property type="protein sequence ID" value="MFH8133240.1"/>
    <property type="molecule type" value="Genomic_DNA"/>
</dbReference>
<protein>
    <submittedName>
        <fullName evidence="2">DUF2382 domain-containing protein</fullName>
    </submittedName>
</protein>
<proteinExistence type="predicted"/>
<evidence type="ECO:0000313" key="3">
    <source>
        <dbReference type="Proteomes" id="UP001611251"/>
    </source>
</evidence>
<comment type="caution">
    <text evidence="2">The sequence shown here is derived from an EMBL/GenBank/DDBJ whole genome shotgun (WGS) entry which is preliminary data.</text>
</comment>
<dbReference type="InterPro" id="IPR019060">
    <property type="entry name" value="DUF2382"/>
</dbReference>
<organism evidence="2 3">
    <name type="scientific">Pantoea osteomyelitidis</name>
    <dbReference type="NCBI Taxonomy" id="3230026"/>
    <lineage>
        <taxon>Bacteria</taxon>
        <taxon>Pseudomonadati</taxon>
        <taxon>Pseudomonadota</taxon>
        <taxon>Gammaproteobacteria</taxon>
        <taxon>Enterobacterales</taxon>
        <taxon>Erwiniaceae</taxon>
        <taxon>Pantoea</taxon>
    </lineage>
</organism>